<proteinExistence type="predicted"/>
<dbReference type="AlphaFoldDB" id="A0A8U0IQ85"/>
<sequence length="142" mass="14974">MTRTPSRSTLLGSLLVAVGSFLPSITRPPWEPERLTEWAGPAGHVGLFFYDYLVLGVLLLTVAAFRYAESDAGGRKALLAGGLSIVAARGWFVWEEFFHDCVHSGFTLGVGVYLSVLGAVLLVAAGVRGLAAAEGASGTETY</sequence>
<feature type="transmembrane region" description="Helical" evidence="1">
    <location>
        <begin position="77"/>
        <end position="94"/>
    </location>
</feature>
<evidence type="ECO:0000313" key="2">
    <source>
        <dbReference type="EMBL" id="UPW02169.1"/>
    </source>
</evidence>
<keyword evidence="3" id="KW-1185">Reference proteome</keyword>
<dbReference type="EMBL" id="CP096658">
    <property type="protein sequence ID" value="UPW02169.1"/>
    <property type="molecule type" value="Genomic_DNA"/>
</dbReference>
<reference evidence="2" key="1">
    <citation type="submission" date="2022-04" db="EMBL/GenBank/DDBJ databases">
        <title>Diverse halophilic archaea isolated from saline environments.</title>
        <authorList>
            <person name="Cui H.-L."/>
        </authorList>
    </citation>
    <scope>NUCLEOTIDE SEQUENCE</scope>
    <source>
        <strain evidence="2">XZYJT40</strain>
    </source>
</reference>
<keyword evidence="1" id="KW-1133">Transmembrane helix</keyword>
<organism evidence="2 3">
    <name type="scientific">Halorussus gelatinilyticus</name>
    <dbReference type="NCBI Taxonomy" id="2937524"/>
    <lineage>
        <taxon>Archaea</taxon>
        <taxon>Methanobacteriati</taxon>
        <taxon>Methanobacteriota</taxon>
        <taxon>Stenosarchaea group</taxon>
        <taxon>Halobacteria</taxon>
        <taxon>Halobacteriales</taxon>
        <taxon>Haladaptataceae</taxon>
        <taxon>Halorussus</taxon>
    </lineage>
</organism>
<protein>
    <submittedName>
        <fullName evidence="2">Uncharacterized protein</fullName>
    </submittedName>
</protein>
<feature type="transmembrane region" description="Helical" evidence="1">
    <location>
        <begin position="106"/>
        <end position="127"/>
    </location>
</feature>
<keyword evidence="1" id="KW-0812">Transmembrane</keyword>
<accession>A0A8U0IQ85</accession>
<evidence type="ECO:0000313" key="3">
    <source>
        <dbReference type="Proteomes" id="UP000830434"/>
    </source>
</evidence>
<evidence type="ECO:0000256" key="1">
    <source>
        <dbReference type="SAM" id="Phobius"/>
    </source>
</evidence>
<dbReference type="KEGG" id="haxz:M0R88_08755"/>
<feature type="transmembrane region" description="Helical" evidence="1">
    <location>
        <begin position="47"/>
        <end position="65"/>
    </location>
</feature>
<name>A0A8U0IQ85_9EURY</name>
<gene>
    <name evidence="2" type="ORF">M0R88_08755</name>
</gene>
<dbReference type="GeneID" id="72189940"/>
<dbReference type="Proteomes" id="UP000830434">
    <property type="component" value="Chromosome"/>
</dbReference>
<dbReference type="RefSeq" id="WP_248656555.1">
    <property type="nucleotide sequence ID" value="NZ_CP096658.1"/>
</dbReference>
<keyword evidence="1" id="KW-0472">Membrane</keyword>